<gene>
    <name evidence="15" type="ORF">RIL183_12781</name>
</gene>
<dbReference type="PANTHER" id="PTHR21235:SF2">
    <property type="entry name" value="IMIDAZOLE GLYCEROL PHOSPHATE SYNTHASE HISHF"/>
    <property type="match status" value="1"/>
</dbReference>
<evidence type="ECO:0000256" key="10">
    <source>
        <dbReference type="ARBA" id="ARBA00030264"/>
    </source>
</evidence>
<dbReference type="InterPro" id="IPR050064">
    <property type="entry name" value="IGPS_HisA/HisF"/>
</dbReference>
<dbReference type="PANTHER" id="PTHR21235">
    <property type="entry name" value="IMIDAZOLE GLYCEROL PHOSPHATE SYNTHASE SUBUNIT HISF/H IGP SYNTHASE SUBUNIT HISF/H"/>
    <property type="match status" value="1"/>
</dbReference>
<dbReference type="EC" id="4.3.2.10" evidence="4"/>
<keyword evidence="6 14" id="KW-0028">Amino-acid biosynthesis</keyword>
<dbReference type="Proteomes" id="UP000049828">
    <property type="component" value="Unassembled WGS sequence"/>
</dbReference>
<dbReference type="GO" id="GO:0000107">
    <property type="term" value="F:imidazoleglycerol-phosphate synthase activity"/>
    <property type="evidence" value="ECO:0007669"/>
    <property type="project" value="InterPro"/>
</dbReference>
<sequence>MLKVRVIPTLLYKSVGLVKGVGFNSWRRVDTVLPAIKVYNMREVDELILLDIEATNENRDPDYDEIRDFSRECFVPFCVGGGIHNIEQIRQLLRAGADKVAINTAAYSNISLITEGADLFGSQCIVASIDCRKIGTEYHCFSHNGTVDTGYQVEQWAKKVVDAGAGEILLTSIELDGTMEGYDIELIKKVTSSVFVPVIASGGAGNYEHMREAIVDAGASAVAAASIYHFTEQTPKEAKEYLQEHGVEVRLI</sequence>
<dbReference type="CDD" id="cd04731">
    <property type="entry name" value="HisF"/>
    <property type="match status" value="1"/>
</dbReference>
<dbReference type="InterPro" id="IPR004651">
    <property type="entry name" value="HisF"/>
</dbReference>
<comment type="function">
    <text evidence="9">IGPS catalyzes the conversion of PRFAR and glutamine to IGP, AICAR and glutamate. The HisF subunit catalyzes the cyclization activity that produces IGP and AICAR from PRFAR using the ammonia provided by the HisH subunit.</text>
</comment>
<accession>A0A0M6W9R5</accession>
<evidence type="ECO:0000256" key="12">
    <source>
        <dbReference type="ARBA" id="ARBA00032401"/>
    </source>
</evidence>
<reference evidence="16" key="1">
    <citation type="submission" date="2015-05" db="EMBL/GenBank/DDBJ databases">
        <authorList>
            <consortium name="Pathogen Informatics"/>
        </authorList>
    </citation>
    <scope>NUCLEOTIDE SEQUENCE [LARGE SCALE GENOMIC DNA]</scope>
    <source>
        <strain evidence="16">L1-83</strain>
    </source>
</reference>
<dbReference type="RefSeq" id="WP_007882659.1">
    <property type="nucleotide sequence ID" value="NZ_CVRS01000014.1"/>
</dbReference>
<dbReference type="Gene3D" id="3.20.20.70">
    <property type="entry name" value="Aldolase class I"/>
    <property type="match status" value="1"/>
</dbReference>
<dbReference type="OrthoDB" id="9781903at2"/>
<comment type="pathway">
    <text evidence="1">Amino-acid biosynthesis; L-histidine biosynthesis; L-histidine from 5-phospho-alpha-D-ribose 1-diphosphate: step 5/9.</text>
</comment>
<evidence type="ECO:0000256" key="13">
    <source>
        <dbReference type="ARBA" id="ARBA00047838"/>
    </source>
</evidence>
<dbReference type="InterPro" id="IPR011060">
    <property type="entry name" value="RibuloseP-bd_barrel"/>
</dbReference>
<dbReference type="AlphaFoldDB" id="A0A0M6W9R5"/>
<comment type="catalytic activity">
    <reaction evidence="13">
        <text>5-[(5-phospho-1-deoxy-D-ribulos-1-ylimino)methylamino]-1-(5-phospho-beta-D-ribosyl)imidazole-4-carboxamide + L-glutamine = D-erythro-1-(imidazol-4-yl)glycerol 3-phosphate + 5-amino-1-(5-phospho-beta-D-ribosyl)imidazole-4-carboxamide + L-glutamate + H(+)</text>
        <dbReference type="Rhea" id="RHEA:24793"/>
        <dbReference type="ChEBI" id="CHEBI:15378"/>
        <dbReference type="ChEBI" id="CHEBI:29985"/>
        <dbReference type="ChEBI" id="CHEBI:58278"/>
        <dbReference type="ChEBI" id="CHEBI:58359"/>
        <dbReference type="ChEBI" id="CHEBI:58475"/>
        <dbReference type="ChEBI" id="CHEBI:58525"/>
        <dbReference type="EC" id="4.3.2.10"/>
    </reaction>
</comment>
<dbReference type="Pfam" id="PF00977">
    <property type="entry name" value="His_biosynth"/>
    <property type="match status" value="1"/>
</dbReference>
<evidence type="ECO:0000256" key="8">
    <source>
        <dbReference type="ARBA" id="ARBA00023239"/>
    </source>
</evidence>
<evidence type="ECO:0000313" key="16">
    <source>
        <dbReference type="Proteomes" id="UP000049828"/>
    </source>
</evidence>
<keyword evidence="16" id="KW-1185">Reference proteome</keyword>
<dbReference type="InterPro" id="IPR006062">
    <property type="entry name" value="His_biosynth"/>
</dbReference>
<evidence type="ECO:0000256" key="4">
    <source>
        <dbReference type="ARBA" id="ARBA00012809"/>
    </source>
</evidence>
<dbReference type="UniPathway" id="UPA00031">
    <property type="reaction ID" value="UER00010"/>
</dbReference>
<evidence type="ECO:0000313" key="15">
    <source>
        <dbReference type="EMBL" id="CRL32343.1"/>
    </source>
</evidence>
<evidence type="ECO:0000256" key="2">
    <source>
        <dbReference type="ARBA" id="ARBA00009667"/>
    </source>
</evidence>
<dbReference type="InterPro" id="IPR013785">
    <property type="entry name" value="Aldolase_TIM"/>
</dbReference>
<dbReference type="GO" id="GO:0016829">
    <property type="term" value="F:lyase activity"/>
    <property type="evidence" value="ECO:0007669"/>
    <property type="project" value="UniProtKB-KW"/>
</dbReference>
<keyword evidence="8 15" id="KW-0456">Lyase</keyword>
<name>A0A0M6W9R5_9FIRM</name>
<dbReference type="EMBL" id="CVRS01000014">
    <property type="protein sequence ID" value="CRL32343.1"/>
    <property type="molecule type" value="Genomic_DNA"/>
</dbReference>
<dbReference type="GO" id="GO:0000105">
    <property type="term" value="P:L-histidine biosynthetic process"/>
    <property type="evidence" value="ECO:0007669"/>
    <property type="project" value="UniProtKB-UniPathway"/>
</dbReference>
<evidence type="ECO:0000256" key="6">
    <source>
        <dbReference type="ARBA" id="ARBA00022605"/>
    </source>
</evidence>
<evidence type="ECO:0000256" key="1">
    <source>
        <dbReference type="ARBA" id="ARBA00005091"/>
    </source>
</evidence>
<protein>
    <recommendedName>
        <fullName evidence="5">Imidazole glycerol phosphate synthase subunit HisF</fullName>
        <ecNumber evidence="4">4.3.2.10</ecNumber>
    </recommendedName>
    <alternativeName>
        <fullName evidence="10">IGP synthase cyclase subunit</fullName>
    </alternativeName>
    <alternativeName>
        <fullName evidence="11">IGP synthase subunit HisF</fullName>
    </alternativeName>
    <alternativeName>
        <fullName evidence="12">ImGP synthase subunit HisF</fullName>
    </alternativeName>
</protein>
<comment type="subunit">
    <text evidence="3">Heterodimer of HisH and HisF.</text>
</comment>
<evidence type="ECO:0000256" key="5">
    <source>
        <dbReference type="ARBA" id="ARBA00016318"/>
    </source>
</evidence>
<evidence type="ECO:0000256" key="7">
    <source>
        <dbReference type="ARBA" id="ARBA00023102"/>
    </source>
</evidence>
<organism evidence="15 16">
    <name type="scientific">Roseburia inulinivorans</name>
    <dbReference type="NCBI Taxonomy" id="360807"/>
    <lineage>
        <taxon>Bacteria</taxon>
        <taxon>Bacillati</taxon>
        <taxon>Bacillota</taxon>
        <taxon>Clostridia</taxon>
        <taxon>Lachnospirales</taxon>
        <taxon>Lachnospiraceae</taxon>
        <taxon>Roseburia</taxon>
    </lineage>
</organism>
<dbReference type="SUPFAM" id="SSF51366">
    <property type="entry name" value="Ribulose-phoshate binding barrel"/>
    <property type="match status" value="1"/>
</dbReference>
<evidence type="ECO:0000256" key="3">
    <source>
        <dbReference type="ARBA" id="ARBA00011152"/>
    </source>
</evidence>
<comment type="similarity">
    <text evidence="2 14">Belongs to the HisA/HisF family.</text>
</comment>
<evidence type="ECO:0000256" key="11">
    <source>
        <dbReference type="ARBA" id="ARBA00031409"/>
    </source>
</evidence>
<evidence type="ECO:0000256" key="14">
    <source>
        <dbReference type="RuleBase" id="RU003657"/>
    </source>
</evidence>
<keyword evidence="7 14" id="KW-0368">Histidine biosynthesis</keyword>
<proteinExistence type="inferred from homology"/>
<evidence type="ECO:0000256" key="9">
    <source>
        <dbReference type="ARBA" id="ARBA00025475"/>
    </source>
</evidence>
<dbReference type="GeneID" id="75161797"/>